<keyword evidence="1" id="KW-0813">Transport</keyword>
<dbReference type="InterPro" id="IPR002323">
    <property type="entry name" value="Cyt_CIE"/>
</dbReference>
<dbReference type="InterPro" id="IPR036909">
    <property type="entry name" value="Cyt_c-like_dom_sf"/>
</dbReference>
<feature type="chain" id="PRO_5002825837" evidence="7">
    <location>
        <begin position="25"/>
        <end position="111"/>
    </location>
</feature>
<keyword evidence="2 6" id="KW-0349">Heme</keyword>
<feature type="signal peptide" evidence="7">
    <location>
        <begin position="1"/>
        <end position="24"/>
    </location>
</feature>
<evidence type="ECO:0000313" key="10">
    <source>
        <dbReference type="Proteomes" id="UP000002724"/>
    </source>
</evidence>
<name>B4SBC9_PELPB</name>
<feature type="domain" description="Cytochrome c" evidence="8">
    <location>
        <begin position="26"/>
        <end position="110"/>
    </location>
</feature>
<evidence type="ECO:0000256" key="1">
    <source>
        <dbReference type="ARBA" id="ARBA00022448"/>
    </source>
</evidence>
<evidence type="ECO:0000256" key="6">
    <source>
        <dbReference type="PROSITE-ProRule" id="PRU00433"/>
    </source>
</evidence>
<dbReference type="InterPro" id="IPR009056">
    <property type="entry name" value="Cyt_c-like_dom"/>
</dbReference>
<dbReference type="KEGG" id="pph:Ppha_0213"/>
<dbReference type="Proteomes" id="UP000002724">
    <property type="component" value="Chromosome"/>
</dbReference>
<gene>
    <name evidence="9" type="ordered locus">Ppha_0213</name>
</gene>
<dbReference type="PROSITE" id="PS51007">
    <property type="entry name" value="CYTC"/>
    <property type="match status" value="1"/>
</dbReference>
<evidence type="ECO:0000256" key="4">
    <source>
        <dbReference type="ARBA" id="ARBA00022982"/>
    </source>
</evidence>
<dbReference type="GO" id="GO:0009055">
    <property type="term" value="F:electron transfer activity"/>
    <property type="evidence" value="ECO:0007669"/>
    <property type="project" value="InterPro"/>
</dbReference>
<evidence type="ECO:0000256" key="3">
    <source>
        <dbReference type="ARBA" id="ARBA00022723"/>
    </source>
</evidence>
<keyword evidence="4" id="KW-0249">Electron transport</keyword>
<keyword evidence="10" id="KW-1185">Reference proteome</keyword>
<dbReference type="Gene3D" id="1.10.760.10">
    <property type="entry name" value="Cytochrome c-like domain"/>
    <property type="match status" value="1"/>
</dbReference>
<sequence length="111" mass="11514" precursor="true">MSRFLSAAFCALFVFSMSSTDAQAAYNAAAGKTVYDANCSTCHKTGIMGAPKTGDKAVWAPRLSLGEAVLVSKSIKGFTGKKGMMPAKGGNPKLTDAQVGNAVAFMIQQSK</sequence>
<keyword evidence="7" id="KW-0732">Signal</keyword>
<reference evidence="9 10" key="1">
    <citation type="submission" date="2008-06" db="EMBL/GenBank/DDBJ databases">
        <title>Complete sequence of Pelodictyon phaeoclathratiforme BU-1.</title>
        <authorList>
            <consortium name="US DOE Joint Genome Institute"/>
            <person name="Lucas S."/>
            <person name="Copeland A."/>
            <person name="Lapidus A."/>
            <person name="Glavina del Rio T."/>
            <person name="Dalin E."/>
            <person name="Tice H."/>
            <person name="Bruce D."/>
            <person name="Goodwin L."/>
            <person name="Pitluck S."/>
            <person name="Schmutz J."/>
            <person name="Larimer F."/>
            <person name="Land M."/>
            <person name="Hauser L."/>
            <person name="Kyrpides N."/>
            <person name="Mikhailova N."/>
            <person name="Liu Z."/>
            <person name="Li T."/>
            <person name="Zhao F."/>
            <person name="Overmann J."/>
            <person name="Bryant D.A."/>
            <person name="Richardson P."/>
        </authorList>
    </citation>
    <scope>NUCLEOTIDE SEQUENCE [LARGE SCALE GENOMIC DNA]</scope>
    <source>
        <strain evidence="10">DSM 5477 / BU-1</strain>
    </source>
</reference>
<keyword evidence="3 6" id="KW-0479">Metal-binding</keyword>
<evidence type="ECO:0000256" key="2">
    <source>
        <dbReference type="ARBA" id="ARBA00022617"/>
    </source>
</evidence>
<dbReference type="GO" id="GO:0020037">
    <property type="term" value="F:heme binding"/>
    <property type="evidence" value="ECO:0007669"/>
    <property type="project" value="InterPro"/>
</dbReference>
<evidence type="ECO:0000259" key="8">
    <source>
        <dbReference type="PROSITE" id="PS51007"/>
    </source>
</evidence>
<dbReference type="GO" id="GO:0005506">
    <property type="term" value="F:iron ion binding"/>
    <property type="evidence" value="ECO:0007669"/>
    <property type="project" value="InterPro"/>
</dbReference>
<dbReference type="RefSeq" id="WP_012507046.1">
    <property type="nucleotide sequence ID" value="NC_011060.1"/>
</dbReference>
<keyword evidence="5 6" id="KW-0408">Iron</keyword>
<dbReference type="HOGENOM" id="CLU_082349_4_0_10"/>
<dbReference type="Pfam" id="PF00034">
    <property type="entry name" value="Cytochrom_C"/>
    <property type="match status" value="1"/>
</dbReference>
<dbReference type="SUPFAM" id="SSF46626">
    <property type="entry name" value="Cytochrome c"/>
    <property type="match status" value="1"/>
</dbReference>
<dbReference type="STRING" id="324925.Ppha_0213"/>
<dbReference type="AlphaFoldDB" id="B4SBC9"/>
<protein>
    <submittedName>
        <fullName evidence="9">Cytochrome c class I</fullName>
    </submittedName>
</protein>
<dbReference type="OrthoDB" id="9811281at2"/>
<accession>B4SBC9</accession>
<dbReference type="eggNOG" id="COG3245">
    <property type="taxonomic scope" value="Bacteria"/>
</dbReference>
<dbReference type="PRINTS" id="PR00607">
    <property type="entry name" value="CYTCHROMECIE"/>
</dbReference>
<dbReference type="PANTHER" id="PTHR40942:SF4">
    <property type="entry name" value="CYTOCHROME C5"/>
    <property type="match status" value="1"/>
</dbReference>
<evidence type="ECO:0000256" key="5">
    <source>
        <dbReference type="ARBA" id="ARBA00023004"/>
    </source>
</evidence>
<evidence type="ECO:0000313" key="9">
    <source>
        <dbReference type="EMBL" id="ACF42550.1"/>
    </source>
</evidence>
<proteinExistence type="predicted"/>
<evidence type="ECO:0000256" key="7">
    <source>
        <dbReference type="SAM" id="SignalP"/>
    </source>
</evidence>
<dbReference type="EMBL" id="CP001110">
    <property type="protein sequence ID" value="ACF42550.1"/>
    <property type="molecule type" value="Genomic_DNA"/>
</dbReference>
<dbReference type="PANTHER" id="PTHR40942">
    <property type="match status" value="1"/>
</dbReference>
<organism evidence="9 10">
    <name type="scientific">Pelodictyon phaeoclathratiforme (strain DSM 5477 / BU-1)</name>
    <dbReference type="NCBI Taxonomy" id="324925"/>
    <lineage>
        <taxon>Bacteria</taxon>
        <taxon>Pseudomonadati</taxon>
        <taxon>Chlorobiota</taxon>
        <taxon>Chlorobiia</taxon>
        <taxon>Chlorobiales</taxon>
        <taxon>Chlorobiaceae</taxon>
        <taxon>Chlorobium/Pelodictyon group</taxon>
        <taxon>Pelodictyon</taxon>
    </lineage>
</organism>